<sequence length="455" mass="49340">MKKILLSAALVSVSLAFAQKKEIQNAVKAADGGNASEALSQISAADSALQGKMYLLEPSVQEQYYYAKGIALIKSGKTSEGAAVLAKISDLKTNKIFAGKDNNKNKVYFVGKAEADKDGAGLQLKEETYSPTLAGNVGAAVNPLLQKVSGEAQKEYDAKNYPVAAEKFLQVNDLLKAAGQPDDIYKYYAAISYALGNKKSESIALYQDLINSGYTGIKTTYSALNKKTNQRENLDKSSFELVKKSPDYGDFKTETSKSVEEELYETAVALMLDDNKNTEAVALIEKGLAKFPNNAKMNDLKLSAYSRTGDSSKLEQTIKEAVAKNPGDKLNWSNLGVIQSNNPATVADAEASFKKALEIDPNYVPALQGLVFNLYLNGKADAKIVDAYNVARKAGKIDEANKIIAERKVRFSKALPYLEKLNTLTPNEADVVDTLRTVYNSLGKQDKAKELKGGK</sequence>
<reference evidence="3 4" key="1">
    <citation type="submission" date="2019-07" db="EMBL/GenBank/DDBJ databases">
        <title>Genomic Encyclopedia of Archaeal and Bacterial Type Strains, Phase II (KMG-II): from individual species to whole genera.</title>
        <authorList>
            <person name="Goeker M."/>
        </authorList>
    </citation>
    <scope>NUCLEOTIDE SEQUENCE [LARGE SCALE GENOMIC DNA]</scope>
    <source>
        <strain evidence="3 4">DSM 14571</strain>
    </source>
</reference>
<dbReference type="SMR" id="A0ABD5B9V7"/>
<dbReference type="EMBL" id="VNHK01000011">
    <property type="protein sequence ID" value="TYO89041.1"/>
    <property type="molecule type" value="Genomic_DNA"/>
</dbReference>
<keyword evidence="1" id="KW-0732">Signal</keyword>
<evidence type="ECO:0000256" key="1">
    <source>
        <dbReference type="SAM" id="SignalP"/>
    </source>
</evidence>
<dbReference type="PANTHER" id="PTHR12558:SF13">
    <property type="entry name" value="CELL DIVISION CYCLE PROTEIN 27 HOMOLOG"/>
    <property type="match status" value="1"/>
</dbReference>
<protein>
    <recommendedName>
        <fullName evidence="6">Tetratricopeptide repeat protein</fullName>
    </recommendedName>
</protein>
<accession>A0ABD5B9V7</accession>
<evidence type="ECO:0000313" key="4">
    <source>
        <dbReference type="Proteomes" id="UP000324513"/>
    </source>
</evidence>
<dbReference type="Proteomes" id="UP000324513">
    <property type="component" value="Unassembled WGS sequence"/>
</dbReference>
<name>A0ABD5B9V7_ELIMR</name>
<dbReference type="PANTHER" id="PTHR12558">
    <property type="entry name" value="CELL DIVISION CYCLE 16,23,27"/>
    <property type="match status" value="1"/>
</dbReference>
<feature type="signal peptide" evidence="1">
    <location>
        <begin position="1"/>
        <end position="18"/>
    </location>
</feature>
<dbReference type="EMBL" id="JAUCQJ010000005">
    <property type="protein sequence ID" value="MDQ8750699.1"/>
    <property type="molecule type" value="Genomic_DNA"/>
</dbReference>
<organism evidence="2 5">
    <name type="scientific">Elizabethkingia miricola</name>
    <name type="common">Chryseobacterium miricola</name>
    <dbReference type="NCBI Taxonomy" id="172045"/>
    <lineage>
        <taxon>Bacteria</taxon>
        <taxon>Pseudomonadati</taxon>
        <taxon>Bacteroidota</taxon>
        <taxon>Flavobacteriia</taxon>
        <taxon>Flavobacteriales</taxon>
        <taxon>Weeksellaceae</taxon>
        <taxon>Elizabethkingia</taxon>
    </lineage>
</organism>
<dbReference type="Proteomes" id="UP001239265">
    <property type="component" value="Unassembled WGS sequence"/>
</dbReference>
<dbReference type="Gene3D" id="1.25.40.10">
    <property type="entry name" value="Tetratricopeptide repeat domain"/>
    <property type="match status" value="1"/>
</dbReference>
<evidence type="ECO:0000313" key="2">
    <source>
        <dbReference type="EMBL" id="MDQ8750699.1"/>
    </source>
</evidence>
<dbReference type="RefSeq" id="WP_065082171.1">
    <property type="nucleotide sequence ID" value="NZ_CP040516.1"/>
</dbReference>
<gene>
    <name evidence="3" type="ORF">LX74_03129</name>
    <name evidence="2" type="ORF">QT385_18725</name>
</gene>
<reference evidence="2 5" key="2">
    <citation type="submission" date="2023-06" db="EMBL/GenBank/DDBJ databases">
        <title>Nosocomial Elizabethkingia miricola genome.</title>
        <authorList>
            <person name="Morgado S."/>
            <person name="Fonseca E."/>
            <person name="Freitas F."/>
            <person name="Vicente A.C."/>
        </authorList>
    </citation>
    <scope>NUCLEOTIDE SEQUENCE [LARGE SCALE GENOMIC DNA]</scope>
    <source>
        <strain evidence="2 5">EM15</strain>
    </source>
</reference>
<proteinExistence type="predicted"/>
<evidence type="ECO:0000313" key="5">
    <source>
        <dbReference type="Proteomes" id="UP001239265"/>
    </source>
</evidence>
<evidence type="ECO:0008006" key="6">
    <source>
        <dbReference type="Google" id="ProtNLM"/>
    </source>
</evidence>
<keyword evidence="4" id="KW-1185">Reference proteome</keyword>
<dbReference type="AlphaFoldDB" id="A0ABD5B9V7"/>
<comment type="caution">
    <text evidence="2">The sequence shown here is derived from an EMBL/GenBank/DDBJ whole genome shotgun (WGS) entry which is preliminary data.</text>
</comment>
<feature type="chain" id="PRO_5044726098" description="Tetratricopeptide repeat protein" evidence="1">
    <location>
        <begin position="19"/>
        <end position="455"/>
    </location>
</feature>
<dbReference type="InterPro" id="IPR011990">
    <property type="entry name" value="TPR-like_helical_dom_sf"/>
</dbReference>
<dbReference type="SUPFAM" id="SSF48452">
    <property type="entry name" value="TPR-like"/>
    <property type="match status" value="1"/>
</dbReference>
<evidence type="ECO:0000313" key="3">
    <source>
        <dbReference type="EMBL" id="TYO89041.1"/>
    </source>
</evidence>